<proteinExistence type="predicted"/>
<evidence type="ECO:0000313" key="3">
    <source>
        <dbReference type="Proteomes" id="UP000195305"/>
    </source>
</evidence>
<dbReference type="InterPro" id="IPR007492">
    <property type="entry name" value="LytTR_DNA-bd_dom"/>
</dbReference>
<feature type="domain" description="HTH LytTR-type" evidence="1">
    <location>
        <begin position="141"/>
        <end position="220"/>
    </location>
</feature>
<name>A0A1Y4SX89_9FIRM</name>
<dbReference type="GO" id="GO:0003677">
    <property type="term" value="F:DNA binding"/>
    <property type="evidence" value="ECO:0007669"/>
    <property type="project" value="InterPro"/>
</dbReference>
<dbReference type="RefSeq" id="WP_087358246.1">
    <property type="nucleotide sequence ID" value="NZ_AP031415.1"/>
</dbReference>
<dbReference type="OrthoDB" id="1643435at2"/>
<accession>A0A1Y4SX89</accession>
<sequence>MKVFICIDDEDCIENLSELLYQTKIDENMMIDSYTQYPQILRSPLKDSYNVAFISDYIDGNSGFKLGRELHCVNPECLIIYIGNDYSHMHESFRAFGFGMFLKKELYDLFNGEFQRIWTHYQQLHHQVLFYLDQGGSRRFLPSEIVYIECGRFQTKVVTESQYFYGHFHDLSRVKKKLMNYSFFQMHPYYFVNMHHILLIRNGELEMCNGDCVPTSIMNKEVINDAIQSFVSSL</sequence>
<protein>
    <recommendedName>
        <fullName evidence="1">HTH LytTR-type domain-containing protein</fullName>
    </recommendedName>
</protein>
<comment type="caution">
    <text evidence="2">The sequence shown here is derived from an EMBL/GenBank/DDBJ whole genome shotgun (WGS) entry which is preliminary data.</text>
</comment>
<reference evidence="2 3" key="1">
    <citation type="journal article" date="2018" name="BMC Genomics">
        <title>Whole genome sequencing and function prediction of 133 gut anaerobes isolated from chicken caecum in pure cultures.</title>
        <authorList>
            <person name="Medvecky M."/>
            <person name="Cejkova D."/>
            <person name="Polansky O."/>
            <person name="Karasova D."/>
            <person name="Kubasova T."/>
            <person name="Cizek A."/>
            <person name="Rychlik I."/>
        </authorList>
    </citation>
    <scope>NUCLEOTIDE SEQUENCE [LARGE SCALE GENOMIC DNA]</scope>
    <source>
        <strain evidence="2 3">An13</strain>
    </source>
</reference>
<dbReference type="Pfam" id="PF04397">
    <property type="entry name" value="LytTR"/>
    <property type="match status" value="1"/>
</dbReference>
<dbReference type="AlphaFoldDB" id="A0A1Y4SX89"/>
<keyword evidence="3" id="KW-1185">Reference proteome</keyword>
<evidence type="ECO:0000259" key="1">
    <source>
        <dbReference type="Pfam" id="PF04397"/>
    </source>
</evidence>
<evidence type="ECO:0000313" key="2">
    <source>
        <dbReference type="EMBL" id="OUQ34010.1"/>
    </source>
</evidence>
<dbReference type="Proteomes" id="UP000195305">
    <property type="component" value="Unassembled WGS sequence"/>
</dbReference>
<gene>
    <name evidence="2" type="ORF">B5E75_08105</name>
</gene>
<organism evidence="2 3">
    <name type="scientific">Massilimicrobiota timonensis</name>
    <dbReference type="NCBI Taxonomy" id="1776392"/>
    <lineage>
        <taxon>Bacteria</taxon>
        <taxon>Bacillati</taxon>
        <taxon>Bacillota</taxon>
        <taxon>Erysipelotrichia</taxon>
        <taxon>Erysipelotrichales</taxon>
        <taxon>Erysipelotrichaceae</taxon>
        <taxon>Massilimicrobiota</taxon>
    </lineage>
</organism>
<dbReference type="Gene3D" id="2.40.50.1020">
    <property type="entry name" value="LytTr DNA-binding domain"/>
    <property type="match status" value="1"/>
</dbReference>
<dbReference type="EMBL" id="NFLJ01000021">
    <property type="protein sequence ID" value="OUQ34010.1"/>
    <property type="molecule type" value="Genomic_DNA"/>
</dbReference>